<evidence type="ECO:0000313" key="2">
    <source>
        <dbReference type="EMBL" id="OSJ34882.1"/>
    </source>
</evidence>
<name>A0A1Y2JUH3_BRAJP</name>
<reference evidence="2 3" key="1">
    <citation type="submission" date="2017-03" db="EMBL/GenBank/DDBJ databases">
        <title>Whole genome sequences of fourteen strains of Bradyrhizobium canariense and one strain of Bradyrhizobium japonicum isolated from Lupinus (Papilionoideae: Genisteae) species in Algeria.</title>
        <authorList>
            <person name="Crovadore J."/>
            <person name="Chekireb D."/>
            <person name="Brachmann A."/>
            <person name="Chablais R."/>
            <person name="Cochard B."/>
            <person name="Lefort F."/>
        </authorList>
    </citation>
    <scope>NUCLEOTIDE SEQUENCE [LARGE SCALE GENOMIC DNA]</scope>
    <source>
        <strain evidence="2 3">UBMA197</strain>
    </source>
</reference>
<dbReference type="AlphaFoldDB" id="A0A1Y2JUH3"/>
<gene>
    <name evidence="2" type="ORF">BSZ19_10770</name>
</gene>
<keyword evidence="1" id="KW-0812">Transmembrane</keyword>
<dbReference type="EMBL" id="NAFL01000226">
    <property type="protein sequence ID" value="OSJ34882.1"/>
    <property type="molecule type" value="Genomic_DNA"/>
</dbReference>
<comment type="caution">
    <text evidence="2">The sequence shown here is derived from an EMBL/GenBank/DDBJ whole genome shotgun (WGS) entry which is preliminary data.</text>
</comment>
<sequence length="244" mass="27739">MPIEPSEPVRWLLSALSGAMAGALGAALLLPTKFGEAAFKYRFDKAVEGLKAEQGAKLEQLRERLNHFADRSRRSNEMEFAAIREVWDKTIEAQQATVDCTTSLMEYPDLKRLTTEELDGFLTTSGFSREQADQVRQAADHNDMYVKVLMWRSIANAGQKNFDAELLLRKQRIFMPEEIRKQFSALHDLLRGAQVERRLQLQHPHIPRAEWGGAVLKFAKEGEASLERLAQSVNQRLSRQETIG</sequence>
<proteinExistence type="predicted"/>
<evidence type="ECO:0000313" key="3">
    <source>
        <dbReference type="Proteomes" id="UP000193335"/>
    </source>
</evidence>
<keyword evidence="1" id="KW-0472">Membrane</keyword>
<protein>
    <submittedName>
        <fullName evidence="2">Uncharacterized protein</fullName>
    </submittedName>
</protein>
<organism evidence="2 3">
    <name type="scientific">Bradyrhizobium japonicum</name>
    <dbReference type="NCBI Taxonomy" id="375"/>
    <lineage>
        <taxon>Bacteria</taxon>
        <taxon>Pseudomonadati</taxon>
        <taxon>Pseudomonadota</taxon>
        <taxon>Alphaproteobacteria</taxon>
        <taxon>Hyphomicrobiales</taxon>
        <taxon>Nitrobacteraceae</taxon>
        <taxon>Bradyrhizobium</taxon>
    </lineage>
</organism>
<accession>A0A1Y2JUH3</accession>
<keyword evidence="1" id="KW-1133">Transmembrane helix</keyword>
<evidence type="ECO:0000256" key="1">
    <source>
        <dbReference type="SAM" id="Phobius"/>
    </source>
</evidence>
<dbReference type="Proteomes" id="UP000193335">
    <property type="component" value="Unassembled WGS sequence"/>
</dbReference>
<feature type="transmembrane region" description="Helical" evidence="1">
    <location>
        <begin position="12"/>
        <end position="30"/>
    </location>
</feature>